<dbReference type="eggNOG" id="ENOG502SW3R">
    <property type="taxonomic scope" value="Eukaryota"/>
</dbReference>
<sequence length="230" mass="25028">MPAFKRRRPVPVPASINTHPTPASEKQTPDVQSPPLSPLLNVREDKDALAIAHDRQKYLKALDRARNKARKAFSSVTHANTPATGRRSNSKTRAGAQQQRHHGARERSVAVGDEDWVAASEEGVTPAAVNCVSSAEYFDAPSVEVKLADLVQTKKARKKGGLGGDYEFIPHIRSVIVLDETNATGRKTRDMVVDDDENDAWECIDDDMVPGKQKVTYASIAATSPALASH</sequence>
<dbReference type="InParanoid" id="A8N3J1"/>
<dbReference type="Proteomes" id="UP000001861">
    <property type="component" value="Unassembled WGS sequence"/>
</dbReference>
<dbReference type="RefSeq" id="XP_001829431.1">
    <property type="nucleotide sequence ID" value="XM_001829379.1"/>
</dbReference>
<feature type="region of interest" description="Disordered" evidence="1">
    <location>
        <begin position="1"/>
        <end position="41"/>
    </location>
</feature>
<dbReference type="AlphaFoldDB" id="A8N3J1"/>
<evidence type="ECO:0000256" key="1">
    <source>
        <dbReference type="SAM" id="MobiDB-lite"/>
    </source>
</evidence>
<dbReference type="KEGG" id="cci:CC1G_00610"/>
<keyword evidence="3" id="KW-1185">Reference proteome</keyword>
<dbReference type="OrthoDB" id="3245714at2759"/>
<reference evidence="2 3" key="1">
    <citation type="journal article" date="2010" name="Proc. Natl. Acad. Sci. U.S.A.">
        <title>Insights into evolution of multicellular fungi from the assembled chromosomes of the mushroom Coprinopsis cinerea (Coprinus cinereus).</title>
        <authorList>
            <person name="Stajich J.E."/>
            <person name="Wilke S.K."/>
            <person name="Ahren D."/>
            <person name="Au C.H."/>
            <person name="Birren B.W."/>
            <person name="Borodovsky M."/>
            <person name="Burns C."/>
            <person name="Canback B."/>
            <person name="Casselton L.A."/>
            <person name="Cheng C.K."/>
            <person name="Deng J."/>
            <person name="Dietrich F.S."/>
            <person name="Fargo D.C."/>
            <person name="Farman M.L."/>
            <person name="Gathman A.C."/>
            <person name="Goldberg J."/>
            <person name="Guigo R."/>
            <person name="Hoegger P.J."/>
            <person name="Hooker J.B."/>
            <person name="Huggins A."/>
            <person name="James T.Y."/>
            <person name="Kamada T."/>
            <person name="Kilaru S."/>
            <person name="Kodira C."/>
            <person name="Kues U."/>
            <person name="Kupfer D."/>
            <person name="Kwan H.S."/>
            <person name="Lomsadze A."/>
            <person name="Li W."/>
            <person name="Lilly W.W."/>
            <person name="Ma L.J."/>
            <person name="Mackey A.J."/>
            <person name="Manning G."/>
            <person name="Martin F."/>
            <person name="Muraguchi H."/>
            <person name="Natvig D.O."/>
            <person name="Palmerini H."/>
            <person name="Ramesh M.A."/>
            <person name="Rehmeyer C.J."/>
            <person name="Roe B.A."/>
            <person name="Shenoy N."/>
            <person name="Stanke M."/>
            <person name="Ter-Hovhannisyan V."/>
            <person name="Tunlid A."/>
            <person name="Velagapudi R."/>
            <person name="Vision T.J."/>
            <person name="Zeng Q."/>
            <person name="Zolan M.E."/>
            <person name="Pukkila P.J."/>
        </authorList>
    </citation>
    <scope>NUCLEOTIDE SEQUENCE [LARGE SCALE GENOMIC DNA]</scope>
    <source>
        <strain evidence="3">Okayama-7 / 130 / ATCC MYA-4618 / FGSC 9003</strain>
    </source>
</reference>
<feature type="compositionally biased region" description="Polar residues" evidence="1">
    <location>
        <begin position="74"/>
        <end position="98"/>
    </location>
</feature>
<dbReference type="OMA" id="DRAYEHE"/>
<gene>
    <name evidence="2" type="ORF">CC1G_00610</name>
</gene>
<evidence type="ECO:0000313" key="3">
    <source>
        <dbReference type="Proteomes" id="UP000001861"/>
    </source>
</evidence>
<evidence type="ECO:0000313" key="2">
    <source>
        <dbReference type="EMBL" id="EAU92391.1"/>
    </source>
</evidence>
<accession>A8N3J1</accession>
<dbReference type="EMBL" id="AACS02000001">
    <property type="protein sequence ID" value="EAU92391.1"/>
    <property type="molecule type" value="Genomic_DNA"/>
</dbReference>
<feature type="region of interest" description="Disordered" evidence="1">
    <location>
        <begin position="69"/>
        <end position="110"/>
    </location>
</feature>
<protein>
    <submittedName>
        <fullName evidence="2">Uncharacterized protein</fullName>
    </submittedName>
</protein>
<comment type="caution">
    <text evidence="2">The sequence shown here is derived from an EMBL/GenBank/DDBJ whole genome shotgun (WGS) entry which is preliminary data.</text>
</comment>
<feature type="compositionally biased region" description="Polar residues" evidence="1">
    <location>
        <begin position="15"/>
        <end position="31"/>
    </location>
</feature>
<organism evidence="2 3">
    <name type="scientific">Coprinopsis cinerea (strain Okayama-7 / 130 / ATCC MYA-4618 / FGSC 9003)</name>
    <name type="common">Inky cap fungus</name>
    <name type="synonym">Hormographiella aspergillata</name>
    <dbReference type="NCBI Taxonomy" id="240176"/>
    <lineage>
        <taxon>Eukaryota</taxon>
        <taxon>Fungi</taxon>
        <taxon>Dikarya</taxon>
        <taxon>Basidiomycota</taxon>
        <taxon>Agaricomycotina</taxon>
        <taxon>Agaricomycetes</taxon>
        <taxon>Agaricomycetidae</taxon>
        <taxon>Agaricales</taxon>
        <taxon>Agaricineae</taxon>
        <taxon>Psathyrellaceae</taxon>
        <taxon>Coprinopsis</taxon>
    </lineage>
</organism>
<dbReference type="VEuPathDB" id="FungiDB:CC1G_00610"/>
<proteinExistence type="predicted"/>
<name>A8N3J1_COPC7</name>
<dbReference type="GeneID" id="6005860"/>